<dbReference type="EMBL" id="VKKY01000003">
    <property type="protein sequence ID" value="KAA3437001.1"/>
    <property type="molecule type" value="Genomic_DNA"/>
</dbReference>
<protein>
    <recommendedName>
        <fullName evidence="4">PKD domain-containing protein</fullName>
    </recommendedName>
</protein>
<organism evidence="2 3">
    <name type="scientific">Rufibacter hautae</name>
    <dbReference type="NCBI Taxonomy" id="2595005"/>
    <lineage>
        <taxon>Bacteria</taxon>
        <taxon>Pseudomonadati</taxon>
        <taxon>Bacteroidota</taxon>
        <taxon>Cytophagia</taxon>
        <taxon>Cytophagales</taxon>
        <taxon>Hymenobacteraceae</taxon>
        <taxon>Rufibacter</taxon>
    </lineage>
</organism>
<keyword evidence="1" id="KW-0732">Signal</keyword>
<dbReference type="PANTHER" id="PTHR46182:SF2">
    <property type="entry name" value="FI19480P1"/>
    <property type="match status" value="1"/>
</dbReference>
<gene>
    <name evidence="2" type="ORF">FOA19_21750</name>
</gene>
<feature type="signal peptide" evidence="1">
    <location>
        <begin position="1"/>
        <end position="22"/>
    </location>
</feature>
<dbReference type="AlphaFoldDB" id="A0A5B6TDI0"/>
<dbReference type="OrthoDB" id="103335at2"/>
<feature type="chain" id="PRO_5022747582" description="PKD domain-containing protein" evidence="1">
    <location>
        <begin position="23"/>
        <end position="402"/>
    </location>
</feature>
<sequence length="402" mass="44717">MKLRFKVAFTGLLVALWFISSCQDDDSDAEPEVIVVANAGPDQIIALPQNSLVLDGSQSTAINGNIKSYHWSKASGPASFHLKDSLAAQTLVENLTVGSYEFKLKVTAENGLTESDIVLVTVEQHGTGDWDYWAYMGNLSQEEFFLGSGNLFGGTNFLMGIEDQVFAVSKMGNIWKMTAARTWQNIGKFPELLQKTPLVFSIGDKGYCLGNGHLWQYDGRQNQWQRRKDVPEPILDAQIALVIQDKVYLVSSTAGKVMRYDPATDAYSPLNDYPGTGAATGFVVNRKGYCVEEEGTCWELDPATGNWRQRASVPHALTRISSFSLNEYGYVIYDLGNAAYNHNEPMQVTRYDPLEDVWTEFEEDFPGFGVNELKTISLENRAIIGLGYNNGDVNATDLWQFD</sequence>
<dbReference type="Pfam" id="PF22352">
    <property type="entry name" value="K319L-like_PKD"/>
    <property type="match status" value="1"/>
</dbReference>
<dbReference type="Proteomes" id="UP000324133">
    <property type="component" value="Unassembled WGS sequence"/>
</dbReference>
<dbReference type="PROSITE" id="PS51257">
    <property type="entry name" value="PROKAR_LIPOPROTEIN"/>
    <property type="match status" value="1"/>
</dbReference>
<comment type="caution">
    <text evidence="2">The sequence shown here is derived from an EMBL/GenBank/DDBJ whole genome shotgun (WGS) entry which is preliminary data.</text>
</comment>
<reference evidence="2 3" key="1">
    <citation type="submission" date="2019-07" db="EMBL/GenBank/DDBJ databases">
        <title>Rufibacter sp. nov., isolated from lake sediment.</title>
        <authorList>
            <person name="Qu J.-H."/>
        </authorList>
    </citation>
    <scope>NUCLEOTIDE SEQUENCE [LARGE SCALE GENOMIC DNA]</scope>
    <source>
        <strain evidence="2 3">NBS58-1</strain>
    </source>
</reference>
<keyword evidence="3" id="KW-1185">Reference proteome</keyword>
<dbReference type="InterPro" id="IPR013783">
    <property type="entry name" value="Ig-like_fold"/>
</dbReference>
<evidence type="ECO:0000256" key="1">
    <source>
        <dbReference type="SAM" id="SignalP"/>
    </source>
</evidence>
<dbReference type="PANTHER" id="PTHR46182">
    <property type="entry name" value="FI19480P1"/>
    <property type="match status" value="1"/>
</dbReference>
<name>A0A5B6TDI0_9BACT</name>
<dbReference type="InterPro" id="IPR035986">
    <property type="entry name" value="PKD_dom_sf"/>
</dbReference>
<dbReference type="Gene3D" id="2.60.40.10">
    <property type="entry name" value="Immunoglobulins"/>
    <property type="match status" value="1"/>
</dbReference>
<dbReference type="RefSeq" id="WP_149092942.1">
    <property type="nucleotide sequence ID" value="NZ_VKKY01000003.1"/>
</dbReference>
<dbReference type="SUPFAM" id="SSF49299">
    <property type="entry name" value="PKD domain"/>
    <property type="match status" value="1"/>
</dbReference>
<dbReference type="Gene3D" id="2.120.10.80">
    <property type="entry name" value="Kelch-type beta propeller"/>
    <property type="match status" value="1"/>
</dbReference>
<dbReference type="GO" id="GO:0016020">
    <property type="term" value="C:membrane"/>
    <property type="evidence" value="ECO:0007669"/>
    <property type="project" value="TreeGrafter"/>
</dbReference>
<accession>A0A5B6TDI0</accession>
<dbReference type="SUPFAM" id="SSF117281">
    <property type="entry name" value="Kelch motif"/>
    <property type="match status" value="1"/>
</dbReference>
<evidence type="ECO:0000313" key="2">
    <source>
        <dbReference type="EMBL" id="KAA3437001.1"/>
    </source>
</evidence>
<evidence type="ECO:0008006" key="4">
    <source>
        <dbReference type="Google" id="ProtNLM"/>
    </source>
</evidence>
<dbReference type="InterPro" id="IPR029865">
    <property type="entry name" value="KIAA0319-like"/>
</dbReference>
<evidence type="ECO:0000313" key="3">
    <source>
        <dbReference type="Proteomes" id="UP000324133"/>
    </source>
</evidence>
<proteinExistence type="predicted"/>
<dbReference type="InterPro" id="IPR015915">
    <property type="entry name" value="Kelch-typ_b-propeller"/>
</dbReference>
<dbReference type="GO" id="GO:0031410">
    <property type="term" value="C:cytoplasmic vesicle"/>
    <property type="evidence" value="ECO:0007669"/>
    <property type="project" value="TreeGrafter"/>
</dbReference>